<protein>
    <recommendedName>
        <fullName evidence="12">Peptidase A24A N-terminal domain-containing protein</fullName>
    </recommendedName>
</protein>
<dbReference type="Gene3D" id="1.20.120.1220">
    <property type="match status" value="1"/>
</dbReference>
<keyword evidence="3" id="KW-1003">Cell membrane</keyword>
<dbReference type="Pfam" id="PF01478">
    <property type="entry name" value="Peptidase_A24"/>
    <property type="match status" value="1"/>
</dbReference>
<evidence type="ECO:0000313" key="11">
    <source>
        <dbReference type="Proteomes" id="UP000178570"/>
    </source>
</evidence>
<gene>
    <name evidence="10" type="ORF">A2570_00730</name>
</gene>
<feature type="transmembrane region" description="Helical" evidence="7">
    <location>
        <begin position="76"/>
        <end position="96"/>
    </location>
</feature>
<comment type="subcellular location">
    <subcellularLocation>
        <location evidence="1">Cell membrane</location>
        <topology evidence="1">Multi-pass membrane protein</topology>
    </subcellularLocation>
</comment>
<evidence type="ECO:0008006" key="12">
    <source>
        <dbReference type="Google" id="ProtNLM"/>
    </source>
</evidence>
<accession>A0A1G1XJ68</accession>
<feature type="transmembrane region" description="Helical" evidence="7">
    <location>
        <begin position="111"/>
        <end position="133"/>
    </location>
</feature>
<comment type="similarity">
    <text evidence="2">Belongs to the peptidase A24 family.</text>
</comment>
<reference evidence="10 11" key="1">
    <citation type="journal article" date="2016" name="Nat. Commun.">
        <title>Thousands of microbial genomes shed light on interconnected biogeochemical processes in an aquifer system.</title>
        <authorList>
            <person name="Anantharaman K."/>
            <person name="Brown C.T."/>
            <person name="Hug L.A."/>
            <person name="Sharon I."/>
            <person name="Castelle C.J."/>
            <person name="Probst A.J."/>
            <person name="Thomas B.C."/>
            <person name="Singh A."/>
            <person name="Wilkins M.J."/>
            <person name="Karaoz U."/>
            <person name="Brodie E.L."/>
            <person name="Williams K.H."/>
            <person name="Hubbard S.S."/>
            <person name="Banfield J.F."/>
        </authorList>
    </citation>
    <scope>NUCLEOTIDE SEQUENCE [LARGE SCALE GENOMIC DNA]</scope>
</reference>
<evidence type="ECO:0000256" key="5">
    <source>
        <dbReference type="ARBA" id="ARBA00022989"/>
    </source>
</evidence>
<keyword evidence="6 7" id="KW-0472">Membrane</keyword>
<dbReference type="EMBL" id="MHHY01000012">
    <property type="protein sequence ID" value="OGY40001.1"/>
    <property type="molecule type" value="Genomic_DNA"/>
</dbReference>
<dbReference type="GO" id="GO:0005886">
    <property type="term" value="C:plasma membrane"/>
    <property type="evidence" value="ECO:0007669"/>
    <property type="project" value="UniProtKB-SubCell"/>
</dbReference>
<name>A0A1G1XJ68_9BACT</name>
<dbReference type="GO" id="GO:0006465">
    <property type="term" value="P:signal peptide processing"/>
    <property type="evidence" value="ECO:0007669"/>
    <property type="project" value="TreeGrafter"/>
</dbReference>
<feature type="domain" description="Prepilin peptidase A24 N-terminal" evidence="9">
    <location>
        <begin position="8"/>
        <end position="97"/>
    </location>
</feature>
<evidence type="ECO:0000259" key="8">
    <source>
        <dbReference type="Pfam" id="PF01478"/>
    </source>
</evidence>
<evidence type="ECO:0000259" key="9">
    <source>
        <dbReference type="Pfam" id="PF06750"/>
    </source>
</evidence>
<evidence type="ECO:0000256" key="7">
    <source>
        <dbReference type="SAM" id="Phobius"/>
    </source>
</evidence>
<dbReference type="Pfam" id="PF06750">
    <property type="entry name" value="A24_N_bact"/>
    <property type="match status" value="1"/>
</dbReference>
<organism evidence="10 11">
    <name type="scientific">Candidatus Brennerbacteria bacterium RIFOXYD1_FULL_41_16</name>
    <dbReference type="NCBI Taxonomy" id="1797529"/>
    <lineage>
        <taxon>Bacteria</taxon>
        <taxon>Candidatus Brenneribacteriota</taxon>
    </lineage>
</organism>
<evidence type="ECO:0000313" key="10">
    <source>
        <dbReference type="EMBL" id="OGY40001.1"/>
    </source>
</evidence>
<proteinExistence type="inferred from homology"/>
<feature type="transmembrane region" description="Helical" evidence="7">
    <location>
        <begin position="191"/>
        <end position="211"/>
    </location>
</feature>
<feature type="domain" description="Prepilin type IV endopeptidase peptidase" evidence="8">
    <location>
        <begin position="122"/>
        <end position="251"/>
    </location>
</feature>
<feature type="transmembrane region" description="Helical" evidence="7">
    <location>
        <begin position="6"/>
        <end position="24"/>
    </location>
</feature>
<dbReference type="Proteomes" id="UP000178570">
    <property type="component" value="Unassembled WGS sequence"/>
</dbReference>
<evidence type="ECO:0000256" key="1">
    <source>
        <dbReference type="ARBA" id="ARBA00004651"/>
    </source>
</evidence>
<dbReference type="PANTHER" id="PTHR30487:SF0">
    <property type="entry name" value="PREPILIN LEADER PEPTIDASE_N-METHYLTRANSFERASE-RELATED"/>
    <property type="match status" value="1"/>
</dbReference>
<keyword evidence="5 7" id="KW-1133">Transmembrane helix</keyword>
<dbReference type="InterPro" id="IPR010627">
    <property type="entry name" value="Prepilin_pept_A24_N"/>
</dbReference>
<dbReference type="AlphaFoldDB" id="A0A1G1XJ68"/>
<feature type="transmembrane region" description="Helical" evidence="7">
    <location>
        <begin position="265"/>
        <end position="284"/>
    </location>
</feature>
<evidence type="ECO:0000256" key="3">
    <source>
        <dbReference type="ARBA" id="ARBA00022475"/>
    </source>
</evidence>
<evidence type="ECO:0000256" key="4">
    <source>
        <dbReference type="ARBA" id="ARBA00022692"/>
    </source>
</evidence>
<comment type="caution">
    <text evidence="10">The sequence shown here is derived from an EMBL/GenBank/DDBJ whole genome shotgun (WGS) entry which is preliminary data.</text>
</comment>
<evidence type="ECO:0000256" key="6">
    <source>
        <dbReference type="ARBA" id="ARBA00023136"/>
    </source>
</evidence>
<dbReference type="InterPro" id="IPR050882">
    <property type="entry name" value="Prepilin_peptidase/N-MTase"/>
</dbReference>
<evidence type="ECO:0000256" key="2">
    <source>
        <dbReference type="ARBA" id="ARBA00005801"/>
    </source>
</evidence>
<keyword evidence="4 7" id="KW-0812">Transmembrane</keyword>
<feature type="transmembrane region" description="Helical" evidence="7">
    <location>
        <begin position="240"/>
        <end position="258"/>
    </location>
</feature>
<dbReference type="InterPro" id="IPR000045">
    <property type="entry name" value="Prepilin_IV_endopep_pep"/>
</dbReference>
<feature type="transmembrane region" description="Helical" evidence="7">
    <location>
        <begin position="145"/>
        <end position="167"/>
    </location>
</feature>
<dbReference type="STRING" id="1797529.A2570_00730"/>
<dbReference type="PANTHER" id="PTHR30487">
    <property type="entry name" value="TYPE 4 PREPILIN-LIKE PROTEINS LEADER PEPTIDE-PROCESSING ENZYME"/>
    <property type="match status" value="1"/>
</dbReference>
<sequence>MFYFFSFLVGAAAGSFINVLVYRLNPEKGYDSSAIKEISGRSYCDSCKKTLRWFELLPIFSFLIQRGRCWRCKANIAFEYSLVELISGVVFTLIFWRLEQFLFFKTLANDWVFFATVGLWWLIFACILAICVFDFKYYLIPDFLLYFLAGSGAILQVFYFFVFDFFLKTEKLNQLYFSGELYYLLGSENRFFGLGIGILVALSVFGLAYFLSFGRGMGLGDVFLAFGLSLALSWPDILVLIFLSFLIGSSLSLFLIFFRRKGMKDIVPFAPFLGFGLLTLFLFGDKIVQGYLNLFPGLFL</sequence>
<dbReference type="GO" id="GO:0004190">
    <property type="term" value="F:aspartic-type endopeptidase activity"/>
    <property type="evidence" value="ECO:0007669"/>
    <property type="project" value="InterPro"/>
</dbReference>